<evidence type="ECO:0000313" key="2">
    <source>
        <dbReference type="EMBL" id="AAU90247.1"/>
    </source>
</evidence>
<accession>Q60EA1</accession>
<organism evidence="2 3">
    <name type="scientific">Oryza sativa subsp. japonica</name>
    <name type="common">Rice</name>
    <dbReference type="NCBI Taxonomy" id="39947"/>
    <lineage>
        <taxon>Eukaryota</taxon>
        <taxon>Viridiplantae</taxon>
        <taxon>Streptophyta</taxon>
        <taxon>Embryophyta</taxon>
        <taxon>Tracheophyta</taxon>
        <taxon>Spermatophyta</taxon>
        <taxon>Magnoliopsida</taxon>
        <taxon>Liliopsida</taxon>
        <taxon>Poales</taxon>
        <taxon>Poaceae</taxon>
        <taxon>BOP clade</taxon>
        <taxon>Oryzoideae</taxon>
        <taxon>Oryzeae</taxon>
        <taxon>Oryzinae</taxon>
        <taxon>Oryza</taxon>
        <taxon>Oryza sativa</taxon>
    </lineage>
</organism>
<evidence type="ECO:0000313" key="3">
    <source>
        <dbReference type="Proteomes" id="UP000000763"/>
    </source>
</evidence>
<name>Q60EA1_ORYSJ</name>
<gene>
    <name evidence="2" type="primary">OSJNBb0048K05.5</name>
</gene>
<feature type="region of interest" description="Disordered" evidence="1">
    <location>
        <begin position="17"/>
        <end position="37"/>
    </location>
</feature>
<reference evidence="3" key="2">
    <citation type="journal article" date="2008" name="Nucleic Acids Res.">
        <title>The rice annotation project database (RAP-DB): 2008 update.</title>
        <authorList>
            <consortium name="The rice annotation project (RAP)"/>
        </authorList>
    </citation>
    <scope>GENOME REANNOTATION</scope>
    <source>
        <strain evidence="3">cv. Nipponbare</strain>
    </source>
</reference>
<dbReference type="Proteomes" id="UP000000763">
    <property type="component" value="Chromosome 5"/>
</dbReference>
<sequence>MEMVDLAAAEKEGACGNGVTAATSQPRASGGGGVRQW</sequence>
<dbReference type="AlphaFoldDB" id="Q60EA1"/>
<reference evidence="3" key="1">
    <citation type="journal article" date="2005" name="Nature">
        <title>The map-based sequence of the rice genome.</title>
        <authorList>
            <consortium name="International rice genome sequencing project (IRGSP)"/>
            <person name="Matsumoto T."/>
            <person name="Wu J."/>
            <person name="Kanamori H."/>
            <person name="Katayose Y."/>
            <person name="Fujisawa M."/>
            <person name="Namiki N."/>
            <person name="Mizuno H."/>
            <person name="Yamamoto K."/>
            <person name="Antonio B.A."/>
            <person name="Baba T."/>
            <person name="Sakata K."/>
            <person name="Nagamura Y."/>
            <person name="Aoki H."/>
            <person name="Arikawa K."/>
            <person name="Arita K."/>
            <person name="Bito T."/>
            <person name="Chiden Y."/>
            <person name="Fujitsuka N."/>
            <person name="Fukunaka R."/>
            <person name="Hamada M."/>
            <person name="Harada C."/>
            <person name="Hayashi A."/>
            <person name="Hijishita S."/>
            <person name="Honda M."/>
            <person name="Hosokawa S."/>
            <person name="Ichikawa Y."/>
            <person name="Idonuma A."/>
            <person name="Iijima M."/>
            <person name="Ikeda M."/>
            <person name="Ikeno M."/>
            <person name="Ito K."/>
            <person name="Ito S."/>
            <person name="Ito T."/>
            <person name="Ito Y."/>
            <person name="Ito Y."/>
            <person name="Iwabuchi A."/>
            <person name="Kamiya K."/>
            <person name="Karasawa W."/>
            <person name="Kurita K."/>
            <person name="Katagiri S."/>
            <person name="Kikuta A."/>
            <person name="Kobayashi H."/>
            <person name="Kobayashi N."/>
            <person name="Machita K."/>
            <person name="Maehara T."/>
            <person name="Masukawa M."/>
            <person name="Mizubayashi T."/>
            <person name="Mukai Y."/>
            <person name="Nagasaki H."/>
            <person name="Nagata Y."/>
            <person name="Naito S."/>
            <person name="Nakashima M."/>
            <person name="Nakama Y."/>
            <person name="Nakamichi Y."/>
            <person name="Nakamura M."/>
            <person name="Meguro A."/>
            <person name="Negishi M."/>
            <person name="Ohta I."/>
            <person name="Ohta T."/>
            <person name="Okamoto M."/>
            <person name="Ono N."/>
            <person name="Saji S."/>
            <person name="Sakaguchi M."/>
            <person name="Sakai K."/>
            <person name="Shibata M."/>
            <person name="Shimokawa T."/>
            <person name="Song J."/>
            <person name="Takazaki Y."/>
            <person name="Terasawa K."/>
            <person name="Tsugane M."/>
            <person name="Tsuji K."/>
            <person name="Ueda S."/>
            <person name="Waki K."/>
            <person name="Yamagata H."/>
            <person name="Yamamoto M."/>
            <person name="Yamamoto S."/>
            <person name="Yamane H."/>
            <person name="Yoshiki S."/>
            <person name="Yoshihara R."/>
            <person name="Yukawa K."/>
            <person name="Zhong H."/>
            <person name="Yano M."/>
            <person name="Yuan Q."/>
            <person name="Ouyang S."/>
            <person name="Liu J."/>
            <person name="Jones K.M."/>
            <person name="Gansberger K."/>
            <person name="Moffat K."/>
            <person name="Hill J."/>
            <person name="Bera J."/>
            <person name="Fadrosh D."/>
            <person name="Jin S."/>
            <person name="Johri S."/>
            <person name="Kim M."/>
            <person name="Overton L."/>
            <person name="Reardon M."/>
            <person name="Tsitrin T."/>
            <person name="Vuong H."/>
            <person name="Weaver B."/>
            <person name="Ciecko A."/>
            <person name="Tallon L."/>
            <person name="Jackson J."/>
            <person name="Pai G."/>
            <person name="Aken S.V."/>
            <person name="Utterback T."/>
            <person name="Reidmuller S."/>
            <person name="Feldblyum T."/>
            <person name="Hsiao J."/>
            <person name="Zismann V."/>
            <person name="Iobst S."/>
            <person name="de Vazeille A.R."/>
            <person name="Buell C.R."/>
            <person name="Ying K."/>
            <person name="Li Y."/>
            <person name="Lu T."/>
            <person name="Huang Y."/>
            <person name="Zhao Q."/>
            <person name="Feng Q."/>
            <person name="Zhang L."/>
            <person name="Zhu J."/>
            <person name="Weng Q."/>
            <person name="Mu J."/>
            <person name="Lu Y."/>
            <person name="Fan D."/>
            <person name="Liu Y."/>
            <person name="Guan J."/>
            <person name="Zhang Y."/>
            <person name="Yu S."/>
            <person name="Liu X."/>
            <person name="Zhang Y."/>
            <person name="Hong G."/>
            <person name="Han B."/>
            <person name="Choisne N."/>
            <person name="Demange N."/>
            <person name="Orjeda G."/>
            <person name="Samain S."/>
            <person name="Cattolico L."/>
            <person name="Pelletier E."/>
            <person name="Couloux A."/>
            <person name="Segurens B."/>
            <person name="Wincker P."/>
            <person name="D'Hont A."/>
            <person name="Scarpelli C."/>
            <person name="Weissenbach J."/>
            <person name="Salanoubat M."/>
            <person name="Quetier F."/>
            <person name="Yu Y."/>
            <person name="Kim H.R."/>
            <person name="Rambo T."/>
            <person name="Currie J."/>
            <person name="Collura K."/>
            <person name="Luo M."/>
            <person name="Yang T."/>
            <person name="Ammiraju J.S.S."/>
            <person name="Engler F."/>
            <person name="Soderlund C."/>
            <person name="Wing R.A."/>
            <person name="Palmer L.E."/>
            <person name="de la Bastide M."/>
            <person name="Spiegel L."/>
            <person name="Nascimento L."/>
            <person name="Zutavern T."/>
            <person name="O'Shaughnessy A."/>
            <person name="Dike S."/>
            <person name="Dedhia N."/>
            <person name="Preston R."/>
            <person name="Balija V."/>
            <person name="McCombie W.R."/>
            <person name="Chow T."/>
            <person name="Chen H."/>
            <person name="Chung M."/>
            <person name="Chen C."/>
            <person name="Shaw J."/>
            <person name="Wu H."/>
            <person name="Hsiao K."/>
            <person name="Chao Y."/>
            <person name="Chu M."/>
            <person name="Cheng C."/>
            <person name="Hour A."/>
            <person name="Lee P."/>
            <person name="Lin S."/>
            <person name="Lin Y."/>
            <person name="Liou J."/>
            <person name="Liu S."/>
            <person name="Hsing Y."/>
            <person name="Raghuvanshi S."/>
            <person name="Mohanty A."/>
            <person name="Bharti A.K."/>
            <person name="Gaur A."/>
            <person name="Gupta V."/>
            <person name="Kumar D."/>
            <person name="Ravi V."/>
            <person name="Vij S."/>
            <person name="Kapur A."/>
            <person name="Khurana P."/>
            <person name="Khurana P."/>
            <person name="Khurana J.P."/>
            <person name="Tyagi A.K."/>
            <person name="Gaikwad K."/>
            <person name="Singh A."/>
            <person name="Dalal V."/>
            <person name="Srivastava S."/>
            <person name="Dixit A."/>
            <person name="Pal A.K."/>
            <person name="Ghazi I.A."/>
            <person name="Yadav M."/>
            <person name="Pandit A."/>
            <person name="Bhargava A."/>
            <person name="Sureshbabu K."/>
            <person name="Batra K."/>
            <person name="Sharma T.R."/>
            <person name="Mohapatra T."/>
            <person name="Singh N.K."/>
            <person name="Messing J."/>
            <person name="Nelson A.B."/>
            <person name="Fuks G."/>
            <person name="Kavchok S."/>
            <person name="Keizer G."/>
            <person name="Linton E."/>
            <person name="Llaca V."/>
            <person name="Song R."/>
            <person name="Tanyolac B."/>
            <person name="Young S."/>
            <person name="Ho-Il K."/>
            <person name="Hahn J.H."/>
            <person name="Sangsakoo G."/>
            <person name="Vanavichit A."/>
            <person name="de Mattos Luiz.A.T."/>
            <person name="Zimmer P.D."/>
            <person name="Malone G."/>
            <person name="Dellagostin O."/>
            <person name="de Oliveira A.C."/>
            <person name="Bevan M."/>
            <person name="Bancroft I."/>
            <person name="Minx P."/>
            <person name="Cordum H."/>
            <person name="Wilson R."/>
            <person name="Cheng Z."/>
            <person name="Jin W."/>
            <person name="Jiang J."/>
            <person name="Leong S.A."/>
            <person name="Iwama H."/>
            <person name="Gojobori T."/>
            <person name="Itoh T."/>
            <person name="Niimura Y."/>
            <person name="Fujii Y."/>
            <person name="Habara T."/>
            <person name="Sakai H."/>
            <person name="Sato Y."/>
            <person name="Wilson G."/>
            <person name="Kumar K."/>
            <person name="McCouch S."/>
            <person name="Juretic N."/>
            <person name="Hoen D."/>
            <person name="Wright S."/>
            <person name="Bruskiewich R."/>
            <person name="Bureau T."/>
            <person name="Miyao A."/>
            <person name="Hirochika H."/>
            <person name="Nishikawa T."/>
            <person name="Kadowaki K."/>
            <person name="Sugiura M."/>
            <person name="Burr B."/>
            <person name="Sasaki T."/>
        </authorList>
    </citation>
    <scope>NUCLEOTIDE SEQUENCE [LARGE SCALE GENOMIC DNA]</scope>
    <source>
        <strain evidence="3">cv. Nipponbare</strain>
    </source>
</reference>
<dbReference type="EMBL" id="AC135917">
    <property type="protein sequence ID" value="AAU90247.1"/>
    <property type="molecule type" value="Genomic_DNA"/>
</dbReference>
<protein>
    <submittedName>
        <fullName evidence="2">Uncharacterized protein</fullName>
    </submittedName>
</protein>
<proteinExistence type="predicted"/>
<evidence type="ECO:0000256" key="1">
    <source>
        <dbReference type="SAM" id="MobiDB-lite"/>
    </source>
</evidence>